<organism evidence="2 3">
    <name type="scientific">Diplodia seriata</name>
    <dbReference type="NCBI Taxonomy" id="420778"/>
    <lineage>
        <taxon>Eukaryota</taxon>
        <taxon>Fungi</taxon>
        <taxon>Dikarya</taxon>
        <taxon>Ascomycota</taxon>
        <taxon>Pezizomycotina</taxon>
        <taxon>Dothideomycetes</taxon>
        <taxon>Dothideomycetes incertae sedis</taxon>
        <taxon>Botryosphaeriales</taxon>
        <taxon>Botryosphaeriaceae</taxon>
        <taxon>Diplodia</taxon>
    </lineage>
</organism>
<dbReference type="PANTHER" id="PTHR37544">
    <property type="entry name" value="SPRAY-RELATED"/>
    <property type="match status" value="1"/>
</dbReference>
<dbReference type="PANTHER" id="PTHR37544:SF3">
    <property type="entry name" value="SPRAY"/>
    <property type="match status" value="1"/>
</dbReference>
<reference evidence="2 3" key="1">
    <citation type="submission" date="2015-03" db="EMBL/GenBank/DDBJ databases">
        <authorList>
            <person name="Morales-Cruz A."/>
            <person name="Amrine K.C."/>
            <person name="Cantu D."/>
        </authorList>
    </citation>
    <scope>NUCLEOTIDE SEQUENCE [LARGE SCALE GENOMIC DNA]</scope>
    <source>
        <strain evidence="2">DS831</strain>
    </source>
</reference>
<dbReference type="EMBL" id="LAQI01000215">
    <property type="protein sequence ID" value="KKY14796.1"/>
    <property type="molecule type" value="Genomic_DNA"/>
</dbReference>
<keyword evidence="1" id="KW-0812">Transmembrane</keyword>
<name>A0A0G2DXD4_9PEZI</name>
<dbReference type="AlphaFoldDB" id="A0A0G2DXD4"/>
<feature type="transmembrane region" description="Helical" evidence="1">
    <location>
        <begin position="32"/>
        <end position="54"/>
    </location>
</feature>
<keyword evidence="1" id="KW-0472">Membrane</keyword>
<evidence type="ECO:0000256" key="1">
    <source>
        <dbReference type="SAM" id="Phobius"/>
    </source>
</evidence>
<reference evidence="2 3" key="2">
    <citation type="submission" date="2015-05" db="EMBL/GenBank/DDBJ databases">
        <title>Distinctive expansion of gene families associated with plant cell wall degradation and secondary metabolism in the genomes of grapevine trunk pathogens.</title>
        <authorList>
            <person name="Lawrence D.P."/>
            <person name="Travadon R."/>
            <person name="Rolshausen P.E."/>
            <person name="Baumgartner K."/>
        </authorList>
    </citation>
    <scope>NUCLEOTIDE SEQUENCE [LARGE SCALE GENOMIC DNA]</scope>
    <source>
        <strain evidence="2">DS831</strain>
    </source>
</reference>
<evidence type="ECO:0000313" key="2">
    <source>
        <dbReference type="EMBL" id="KKY14796.1"/>
    </source>
</evidence>
<evidence type="ECO:0000313" key="3">
    <source>
        <dbReference type="Proteomes" id="UP000034182"/>
    </source>
</evidence>
<comment type="caution">
    <text evidence="2">The sequence shown here is derived from an EMBL/GenBank/DDBJ whole genome shotgun (WGS) entry which is preliminary data.</text>
</comment>
<accession>A0A0G2DXD4</accession>
<keyword evidence="1" id="KW-1133">Transmembrane helix</keyword>
<sequence length="131" mass="15041">MLPNSTHTVSHTNRTAVATVDRPVELLQMNAIAVWLSIAILIWLIITTIVVVALQRRYLRNLKRNVECIADVLVLIAGSDRLLRLVRGRELDVEWDDAGEIKTKLGWFENGEGQRRWGIEIVDEEREEEQV</sequence>
<dbReference type="Proteomes" id="UP000034182">
    <property type="component" value="Unassembled WGS sequence"/>
</dbReference>
<gene>
    <name evidence="2" type="ORF">UCDDS831_g07972</name>
</gene>
<proteinExistence type="predicted"/>
<protein>
    <submittedName>
        <fullName evidence="2">Uncharacterized protein</fullName>
    </submittedName>
</protein>